<proteinExistence type="predicted"/>
<gene>
    <name evidence="1" type="ORF">FYC62_10690</name>
</gene>
<evidence type="ECO:0000313" key="2">
    <source>
        <dbReference type="Proteomes" id="UP000323653"/>
    </source>
</evidence>
<accession>A0A5C0VLN2</accession>
<dbReference type="RefSeq" id="WP_149074927.1">
    <property type="nucleotide sequence ID" value="NZ_CP043329.1"/>
</dbReference>
<evidence type="ECO:0000313" key="1">
    <source>
        <dbReference type="EMBL" id="QEK52070.1"/>
    </source>
</evidence>
<dbReference type="EMBL" id="CP043329">
    <property type="protein sequence ID" value="QEK52070.1"/>
    <property type="molecule type" value="Genomic_DNA"/>
</dbReference>
<reference evidence="1 2" key="1">
    <citation type="submission" date="2019-08" db="EMBL/GenBank/DDBJ databases">
        <title>Pedobacter sp. nov., isolated from Han river, South Korea.</title>
        <authorList>
            <person name="Lee D.-H."/>
            <person name="Kim Y.-S."/>
            <person name="Hwang E.-M."/>
            <person name="Le Tran T.C."/>
            <person name="Cha C.-J."/>
        </authorList>
    </citation>
    <scope>NUCLEOTIDE SEQUENCE [LARGE SCALE GENOMIC DNA]</scope>
    <source>
        <strain evidence="1 2">CJ43</strain>
    </source>
</reference>
<dbReference type="KEGG" id="pej:FYC62_10690"/>
<sequence length="165" mass="18857">MKYKIVKLEKLSGKMASIYSIVINNEISTLFDDFLKENMISFKDETIDIFKRLNSIGKELGARDIFFKDFEGKPGDGVCALFDLPNSNLRLYCIKYGTQIVILGSGGFKSKSTRALQETKKLEDENYLLRSISAQITQRIKDKDIRFTESGHDFIGDLDFNDDEN</sequence>
<dbReference type="AlphaFoldDB" id="A0A5C0VLN2"/>
<name>A0A5C0VLN2_9SPHI</name>
<keyword evidence="2" id="KW-1185">Reference proteome</keyword>
<dbReference type="Proteomes" id="UP000323653">
    <property type="component" value="Chromosome"/>
</dbReference>
<protein>
    <submittedName>
        <fullName evidence="1">Uncharacterized protein</fullName>
    </submittedName>
</protein>
<organism evidence="1 2">
    <name type="scientific">Pedobacter aquae</name>
    <dbReference type="NCBI Taxonomy" id="2605747"/>
    <lineage>
        <taxon>Bacteria</taxon>
        <taxon>Pseudomonadati</taxon>
        <taxon>Bacteroidota</taxon>
        <taxon>Sphingobacteriia</taxon>
        <taxon>Sphingobacteriales</taxon>
        <taxon>Sphingobacteriaceae</taxon>
        <taxon>Pedobacter</taxon>
    </lineage>
</organism>